<keyword evidence="1" id="KW-1185">Reference proteome</keyword>
<evidence type="ECO:0000313" key="1">
    <source>
        <dbReference type="Proteomes" id="UP000095280"/>
    </source>
</evidence>
<protein>
    <submittedName>
        <fullName evidence="2">Endonuclease-reverse transcriptase</fullName>
    </submittedName>
</protein>
<dbReference type="Proteomes" id="UP000095280">
    <property type="component" value="Unplaced"/>
</dbReference>
<reference evidence="2" key="1">
    <citation type="submission" date="2016-11" db="UniProtKB">
        <authorList>
            <consortium name="WormBaseParasite"/>
        </authorList>
    </citation>
    <scope>IDENTIFICATION</scope>
</reference>
<organism evidence="1 2">
    <name type="scientific">Macrostomum lignano</name>
    <dbReference type="NCBI Taxonomy" id="282301"/>
    <lineage>
        <taxon>Eukaryota</taxon>
        <taxon>Metazoa</taxon>
        <taxon>Spiralia</taxon>
        <taxon>Lophotrochozoa</taxon>
        <taxon>Platyhelminthes</taxon>
        <taxon>Rhabditophora</taxon>
        <taxon>Macrostomorpha</taxon>
        <taxon>Macrostomida</taxon>
        <taxon>Macrostomidae</taxon>
        <taxon>Macrostomum</taxon>
    </lineage>
</organism>
<proteinExistence type="predicted"/>
<evidence type="ECO:0000313" key="2">
    <source>
        <dbReference type="WBParaSite" id="maker-uti_cns_0002604-snap-gene-0.10-mRNA-1"/>
    </source>
</evidence>
<dbReference type="AlphaFoldDB" id="A0A1I8GQ52"/>
<name>A0A1I8GQ52_9PLAT</name>
<dbReference type="WBParaSite" id="maker-uti_cns_0002604-snap-gene-0.10-mRNA-1">
    <property type="protein sequence ID" value="maker-uti_cns_0002604-snap-gene-0.10-mRNA-1"/>
    <property type="gene ID" value="maker-uti_cns_0002604-snap-gene-0.10"/>
</dbReference>
<sequence>VNSIRKERSEKEKSCTQDKEDRKARFLARLKQKINSIKNEQLVIKTRFSEAKNLCMGPVQADVDGKRLQFNTLEMFIAEIETLSCLARKKQAEVLAELKNQLGVSTEVAAKRLDIGIKFAERLFTFHNLMRKYPNLALTGYSMETLLAFKKTIEKEADQDDNFCSKL</sequence>
<accession>A0A1I8GQ52</accession>